<evidence type="ECO:0000256" key="1">
    <source>
        <dbReference type="SAM" id="MobiDB-lite"/>
    </source>
</evidence>
<feature type="region of interest" description="Disordered" evidence="1">
    <location>
        <begin position="536"/>
        <end position="558"/>
    </location>
</feature>
<dbReference type="AlphaFoldDB" id="A0A839HHR0"/>
<feature type="region of interest" description="Disordered" evidence="1">
    <location>
        <begin position="151"/>
        <end position="188"/>
    </location>
</feature>
<keyword evidence="3" id="KW-0969">Cilium</keyword>
<evidence type="ECO:0000259" key="2">
    <source>
        <dbReference type="Pfam" id="PF02120"/>
    </source>
</evidence>
<feature type="region of interest" description="Disordered" evidence="1">
    <location>
        <begin position="1"/>
        <end position="77"/>
    </location>
</feature>
<feature type="compositionally biased region" description="Polar residues" evidence="1">
    <location>
        <begin position="64"/>
        <end position="73"/>
    </location>
</feature>
<keyword evidence="3" id="KW-0282">Flagellum</keyword>
<feature type="compositionally biased region" description="Polar residues" evidence="1">
    <location>
        <begin position="548"/>
        <end position="558"/>
    </location>
</feature>
<dbReference type="Pfam" id="PF02120">
    <property type="entry name" value="Flg_hook"/>
    <property type="match status" value="1"/>
</dbReference>
<name>A0A839HHR0_9GAMM</name>
<dbReference type="Gene3D" id="3.30.750.140">
    <property type="match status" value="1"/>
</dbReference>
<accession>A0A839HHR0</accession>
<sequence>PPVPARQSINQPTDLPELPPTPARSAQSLPTNQAIESLELPPVPARQSINQAIDLPELPPIPARQSTNQQINSPELPPIPVRQAQLLPTNQPVDLPELTPPPSHQTQLLPTNLQTELTDSIEKLTHHSQLSATTTAPELIDQHRIQLQSNPVNSSVNHQQAIQQPQQPLSQNHLDHSTTLTPLSNETTQQAVATTDSNNLRLYESARPTIGTTPTIDSLRSTTPIPRIMVEVVAVTPTVVLQPLADLNQVMAQSWRDNQIRQLLPESRALLATLANWSHKLQEQSATAIHPTTNLASTRQALEEIVKQLPASQQLTDPKQLSAAMRNSGIWLEALLAQSTLYPEMAASFSTDLKAQLFRLADRIRHDIKTKALFQDYFRQTDHTASTQLDIALTKEQDATSLNPSDRALLNHFARDVDGMIKHVINMQLQSPVHNSEGTRWLLELPFQTNAGLQAIEADIRRDAQTQNNEEETWQMQLRLTLPILGPLAVNLNLSGGRLNASLVAEHAAGAALLRQNLSKLRQKLETHDIEIASLHAGEGQCTPPQSPIQHSLISDRA</sequence>
<dbReference type="InterPro" id="IPR038610">
    <property type="entry name" value="FliK-like_C_sf"/>
</dbReference>
<evidence type="ECO:0000313" key="3">
    <source>
        <dbReference type="EMBL" id="MBB1127420.1"/>
    </source>
</evidence>
<dbReference type="InterPro" id="IPR021136">
    <property type="entry name" value="Flagellar_hook_control-like_C"/>
</dbReference>
<keyword evidence="3" id="KW-0966">Cell projection</keyword>
<dbReference type="RefSeq" id="WP_182585037.1">
    <property type="nucleotide sequence ID" value="NZ_JABVCQ010000072.1"/>
</dbReference>
<organism evidence="3 4">
    <name type="scientific">Thiospirillum jenense</name>
    <dbReference type="NCBI Taxonomy" id="1653858"/>
    <lineage>
        <taxon>Bacteria</taxon>
        <taxon>Pseudomonadati</taxon>
        <taxon>Pseudomonadota</taxon>
        <taxon>Gammaproteobacteria</taxon>
        <taxon>Chromatiales</taxon>
        <taxon>Chromatiaceae</taxon>
        <taxon>Thiospirillum</taxon>
    </lineage>
</organism>
<feature type="compositionally biased region" description="Polar residues" evidence="1">
    <location>
        <begin position="24"/>
        <end position="35"/>
    </location>
</feature>
<evidence type="ECO:0000313" key="4">
    <source>
        <dbReference type="Proteomes" id="UP000548632"/>
    </source>
</evidence>
<reference evidence="3 4" key="1">
    <citation type="journal article" date="2020" name="Arch. Microbiol.">
        <title>The genome sequence of the giant phototrophic gammaproteobacterium Thiospirillum jenense gives insight into its physiological properties and phylogenetic relationships.</title>
        <authorList>
            <person name="Imhoff J.F."/>
            <person name="Meyer T.E."/>
            <person name="Kyndt J.A."/>
        </authorList>
    </citation>
    <scope>NUCLEOTIDE SEQUENCE [LARGE SCALE GENOMIC DNA]</scope>
    <source>
        <strain evidence="3 4">DSM 216</strain>
    </source>
</reference>
<gene>
    <name evidence="3" type="ORF">HUK38_14530</name>
</gene>
<feature type="domain" description="Flagellar hook-length control protein-like C-terminal" evidence="2">
    <location>
        <begin position="464"/>
        <end position="541"/>
    </location>
</feature>
<dbReference type="CDD" id="cd17470">
    <property type="entry name" value="T3SS_Flik_C"/>
    <property type="match status" value="1"/>
</dbReference>
<proteinExistence type="predicted"/>
<protein>
    <submittedName>
        <fullName evidence="3">Flagellar hook-length control protein FliK</fullName>
    </submittedName>
</protein>
<feature type="compositionally biased region" description="Polar residues" evidence="1">
    <location>
        <begin position="177"/>
        <end position="188"/>
    </location>
</feature>
<feature type="compositionally biased region" description="Low complexity" evidence="1">
    <location>
        <begin position="159"/>
        <end position="171"/>
    </location>
</feature>
<keyword evidence="4" id="KW-1185">Reference proteome</keyword>
<comment type="caution">
    <text evidence="3">The sequence shown here is derived from an EMBL/GenBank/DDBJ whole genome shotgun (WGS) entry which is preliminary data.</text>
</comment>
<dbReference type="Proteomes" id="UP000548632">
    <property type="component" value="Unassembled WGS sequence"/>
</dbReference>
<feature type="non-terminal residue" evidence="3">
    <location>
        <position position="1"/>
    </location>
</feature>
<dbReference type="EMBL" id="JABVCQ010000072">
    <property type="protein sequence ID" value="MBB1127420.1"/>
    <property type="molecule type" value="Genomic_DNA"/>
</dbReference>